<keyword evidence="2" id="KW-1133">Transmembrane helix</keyword>
<feature type="transmembrane region" description="Helical" evidence="2">
    <location>
        <begin position="12"/>
        <end position="31"/>
    </location>
</feature>
<dbReference type="Proteomes" id="UP001225761">
    <property type="component" value="Unassembled WGS sequence"/>
</dbReference>
<sequence length="97" mass="11237">MTTKNETLSKLYWVIGLVTICCLGSIAANWYQWRERIVVIENLREALIRQDSTLASKLESDKEIERLKKKLIRHSKSSRRVVPPQNGNVILSQSDIR</sequence>
<comment type="caution">
    <text evidence="3">The sequence shown here is derived from an EMBL/GenBank/DDBJ whole genome shotgun (WGS) entry which is preliminary data.</text>
</comment>
<keyword evidence="4" id="KW-1185">Reference proteome</keyword>
<keyword evidence="2" id="KW-0812">Transmembrane</keyword>
<reference evidence="3 4" key="1">
    <citation type="submission" date="2023-05" db="EMBL/GenBank/DDBJ databases">
        <title>Novel species of genus Flectobacillus isolated from stream in China.</title>
        <authorList>
            <person name="Lu H."/>
        </authorList>
    </citation>
    <scope>NUCLEOTIDE SEQUENCE [LARGE SCALE GENOMIC DNA]</scope>
    <source>
        <strain evidence="3 4">LFS242W</strain>
    </source>
</reference>
<accession>A0ABT6YY26</accession>
<organism evidence="3 4">
    <name type="scientific">Flectobacillus rivi</name>
    <dbReference type="NCBI Taxonomy" id="2984209"/>
    <lineage>
        <taxon>Bacteria</taxon>
        <taxon>Pseudomonadati</taxon>
        <taxon>Bacteroidota</taxon>
        <taxon>Cytophagia</taxon>
        <taxon>Cytophagales</taxon>
        <taxon>Flectobacillaceae</taxon>
        <taxon>Flectobacillus</taxon>
    </lineage>
</organism>
<proteinExistence type="predicted"/>
<evidence type="ECO:0008006" key="5">
    <source>
        <dbReference type="Google" id="ProtNLM"/>
    </source>
</evidence>
<evidence type="ECO:0000313" key="3">
    <source>
        <dbReference type="EMBL" id="MDI9873309.1"/>
    </source>
</evidence>
<dbReference type="EMBL" id="JASHIE010000001">
    <property type="protein sequence ID" value="MDI9873309.1"/>
    <property type="molecule type" value="Genomic_DNA"/>
</dbReference>
<evidence type="ECO:0000313" key="4">
    <source>
        <dbReference type="Proteomes" id="UP001225761"/>
    </source>
</evidence>
<evidence type="ECO:0000256" key="2">
    <source>
        <dbReference type="SAM" id="Phobius"/>
    </source>
</evidence>
<keyword evidence="2" id="KW-0472">Membrane</keyword>
<name>A0ABT6YY26_9BACT</name>
<protein>
    <recommendedName>
        <fullName evidence="5">Cell division protein FtsL</fullName>
    </recommendedName>
</protein>
<feature type="compositionally biased region" description="Polar residues" evidence="1">
    <location>
        <begin position="85"/>
        <end position="97"/>
    </location>
</feature>
<gene>
    <name evidence="3" type="ORF">QM481_02160</name>
</gene>
<feature type="region of interest" description="Disordered" evidence="1">
    <location>
        <begin position="75"/>
        <end position="97"/>
    </location>
</feature>
<evidence type="ECO:0000256" key="1">
    <source>
        <dbReference type="SAM" id="MobiDB-lite"/>
    </source>
</evidence>
<dbReference type="RefSeq" id="WP_166552639.1">
    <property type="nucleotide sequence ID" value="NZ_JASHIE010000001.1"/>
</dbReference>